<protein>
    <submittedName>
        <fullName evidence="2">SAM-dependent methyltransferase</fullName>
    </submittedName>
</protein>
<gene>
    <name evidence="2" type="ORF">A2151_03745</name>
</gene>
<dbReference type="SUPFAM" id="SSF53335">
    <property type="entry name" value="S-adenosyl-L-methionine-dependent methyltransferases"/>
    <property type="match status" value="1"/>
</dbReference>
<name>A0A1F6TN21_9PROT</name>
<proteinExistence type="predicted"/>
<dbReference type="Proteomes" id="UP000178885">
    <property type="component" value="Unassembled WGS sequence"/>
</dbReference>
<accession>A0A1F6TN21</accession>
<comment type="caution">
    <text evidence="2">The sequence shown here is derived from an EMBL/GenBank/DDBJ whole genome shotgun (WGS) entry which is preliminary data.</text>
</comment>
<evidence type="ECO:0000313" key="3">
    <source>
        <dbReference type="Proteomes" id="UP000178885"/>
    </source>
</evidence>
<dbReference type="InterPro" id="IPR050508">
    <property type="entry name" value="Methyltransf_Superfamily"/>
</dbReference>
<feature type="domain" description="Methyltransferase" evidence="1">
    <location>
        <begin position="37"/>
        <end position="134"/>
    </location>
</feature>
<dbReference type="Gene3D" id="3.40.50.150">
    <property type="entry name" value="Vaccinia Virus protein VP39"/>
    <property type="match status" value="1"/>
</dbReference>
<reference evidence="2 3" key="1">
    <citation type="journal article" date="2016" name="Nat. Commun.">
        <title>Thousands of microbial genomes shed light on interconnected biogeochemical processes in an aquifer system.</title>
        <authorList>
            <person name="Anantharaman K."/>
            <person name="Brown C.T."/>
            <person name="Hug L.A."/>
            <person name="Sharon I."/>
            <person name="Castelle C.J."/>
            <person name="Probst A.J."/>
            <person name="Thomas B.C."/>
            <person name="Singh A."/>
            <person name="Wilkins M.J."/>
            <person name="Karaoz U."/>
            <person name="Brodie E.L."/>
            <person name="Williams K.H."/>
            <person name="Hubbard S.S."/>
            <person name="Banfield J.F."/>
        </authorList>
    </citation>
    <scope>NUCLEOTIDE SEQUENCE [LARGE SCALE GENOMIC DNA]</scope>
</reference>
<dbReference type="Pfam" id="PF13649">
    <property type="entry name" value="Methyltransf_25"/>
    <property type="match status" value="1"/>
</dbReference>
<dbReference type="CDD" id="cd02440">
    <property type="entry name" value="AdoMet_MTases"/>
    <property type="match status" value="1"/>
</dbReference>
<dbReference type="InterPro" id="IPR041698">
    <property type="entry name" value="Methyltransf_25"/>
</dbReference>
<sequence>MNWQAPFYDAGCALVGLGRKFRAATLRQAALAPGERVLDVGCGSGVLARLAAAAVGPSGFAIGIDPAPKMIRVARASAARAGSRAEFQVGVIERLPFEDARFDLVLSSLMLHHLPPELKREGLREVYRVLRPGGRLLAVDFDRPEHPLWWALLWPWLTVPMIADNLRGRIPEYLERAGFRPVQATGRWFGVLTFWLALKPG</sequence>
<dbReference type="EMBL" id="MFSU01000080">
    <property type="protein sequence ID" value="OGI46523.1"/>
    <property type="molecule type" value="Genomic_DNA"/>
</dbReference>
<dbReference type="GO" id="GO:0008168">
    <property type="term" value="F:methyltransferase activity"/>
    <property type="evidence" value="ECO:0007669"/>
    <property type="project" value="UniProtKB-KW"/>
</dbReference>
<evidence type="ECO:0000313" key="2">
    <source>
        <dbReference type="EMBL" id="OGI46523.1"/>
    </source>
</evidence>
<evidence type="ECO:0000259" key="1">
    <source>
        <dbReference type="Pfam" id="PF13649"/>
    </source>
</evidence>
<keyword evidence="2" id="KW-0808">Transferase</keyword>
<organism evidence="2 3">
    <name type="scientific">Candidatus Muproteobacteria bacterium RBG_16_65_34</name>
    <dbReference type="NCBI Taxonomy" id="1817760"/>
    <lineage>
        <taxon>Bacteria</taxon>
        <taxon>Pseudomonadati</taxon>
        <taxon>Pseudomonadota</taxon>
        <taxon>Candidatus Muproteobacteria</taxon>
    </lineage>
</organism>
<dbReference type="STRING" id="1817760.A2151_03745"/>
<dbReference type="GO" id="GO:0032259">
    <property type="term" value="P:methylation"/>
    <property type="evidence" value="ECO:0007669"/>
    <property type="project" value="UniProtKB-KW"/>
</dbReference>
<dbReference type="InterPro" id="IPR029063">
    <property type="entry name" value="SAM-dependent_MTases_sf"/>
</dbReference>
<dbReference type="PANTHER" id="PTHR42912">
    <property type="entry name" value="METHYLTRANSFERASE"/>
    <property type="match status" value="1"/>
</dbReference>
<dbReference type="AlphaFoldDB" id="A0A1F6TN21"/>
<keyword evidence="2" id="KW-0489">Methyltransferase</keyword>